<keyword evidence="11" id="KW-1185">Reference proteome</keyword>
<dbReference type="SMART" id="SM00714">
    <property type="entry name" value="LITAF"/>
    <property type="match status" value="1"/>
</dbReference>
<keyword evidence="8" id="KW-1133">Transmembrane helix</keyword>
<evidence type="ECO:0000256" key="5">
    <source>
        <dbReference type="ARBA" id="ARBA00022723"/>
    </source>
</evidence>
<keyword evidence="6" id="KW-0862">Zinc</keyword>
<dbReference type="PhylomeDB" id="T1JN59"/>
<dbReference type="GO" id="GO:0031902">
    <property type="term" value="C:late endosome membrane"/>
    <property type="evidence" value="ECO:0007669"/>
    <property type="project" value="UniProtKB-SubCell"/>
</dbReference>
<dbReference type="EMBL" id="JH431009">
    <property type="status" value="NOT_ANNOTATED_CDS"/>
    <property type="molecule type" value="Genomic_DNA"/>
</dbReference>
<evidence type="ECO:0000256" key="1">
    <source>
        <dbReference type="ARBA" id="ARBA00004414"/>
    </source>
</evidence>
<keyword evidence="5" id="KW-0479">Metal-binding</keyword>
<keyword evidence="7 8" id="KW-0472">Membrane</keyword>
<evidence type="ECO:0000313" key="11">
    <source>
        <dbReference type="Proteomes" id="UP000014500"/>
    </source>
</evidence>
<dbReference type="Proteomes" id="UP000014500">
    <property type="component" value="Unassembled WGS sequence"/>
</dbReference>
<protein>
    <recommendedName>
        <fullName evidence="9">LITAF domain-containing protein</fullName>
    </recommendedName>
</protein>
<dbReference type="HOGENOM" id="CLU_095549_6_1_1"/>
<dbReference type="Pfam" id="PF10601">
    <property type="entry name" value="zf-LITAF-like"/>
    <property type="match status" value="1"/>
</dbReference>
<dbReference type="InterPro" id="IPR037519">
    <property type="entry name" value="LITAF_fam"/>
</dbReference>
<accession>T1JN59</accession>
<evidence type="ECO:0000259" key="9">
    <source>
        <dbReference type="PROSITE" id="PS51837"/>
    </source>
</evidence>
<comment type="subcellular location">
    <subcellularLocation>
        <location evidence="2">Endosome membrane</location>
        <topology evidence="2">Peripheral membrane protein</topology>
    </subcellularLocation>
    <subcellularLocation>
        <location evidence="1">Late endosome membrane</location>
    </subcellularLocation>
    <subcellularLocation>
        <location evidence="3">Lysosome membrane</location>
        <topology evidence="3">Peripheral membrane protein</topology>
        <orientation evidence="3">Cytoplasmic side</orientation>
    </subcellularLocation>
</comment>
<dbReference type="InterPro" id="IPR006629">
    <property type="entry name" value="LITAF"/>
</dbReference>
<dbReference type="PANTHER" id="PTHR23292">
    <property type="entry name" value="LIPOPOLYSACCHARIDE-INDUCED TUMOR NECROSIS FACTOR-ALPHA FACTOR"/>
    <property type="match status" value="1"/>
</dbReference>
<dbReference type="GO" id="GO:0008270">
    <property type="term" value="F:zinc ion binding"/>
    <property type="evidence" value="ECO:0007669"/>
    <property type="project" value="TreeGrafter"/>
</dbReference>
<reference evidence="11" key="1">
    <citation type="submission" date="2011-05" db="EMBL/GenBank/DDBJ databases">
        <authorList>
            <person name="Richards S.R."/>
            <person name="Qu J."/>
            <person name="Jiang H."/>
            <person name="Jhangiani S.N."/>
            <person name="Agravi P."/>
            <person name="Goodspeed R."/>
            <person name="Gross S."/>
            <person name="Mandapat C."/>
            <person name="Jackson L."/>
            <person name="Mathew T."/>
            <person name="Pu L."/>
            <person name="Thornton R."/>
            <person name="Saada N."/>
            <person name="Wilczek-Boney K.B."/>
            <person name="Lee S."/>
            <person name="Kovar C."/>
            <person name="Wu Y."/>
            <person name="Scherer S.E."/>
            <person name="Worley K.C."/>
            <person name="Muzny D.M."/>
            <person name="Gibbs R."/>
        </authorList>
    </citation>
    <scope>NUCLEOTIDE SEQUENCE</scope>
    <source>
        <strain evidence="11">Brora</strain>
    </source>
</reference>
<evidence type="ECO:0000256" key="4">
    <source>
        <dbReference type="ARBA" id="ARBA00005975"/>
    </source>
</evidence>
<evidence type="ECO:0000313" key="10">
    <source>
        <dbReference type="EnsemblMetazoa" id="SMAR015288-PA"/>
    </source>
</evidence>
<dbReference type="GO" id="GO:0005765">
    <property type="term" value="C:lysosomal membrane"/>
    <property type="evidence" value="ECO:0007669"/>
    <property type="project" value="UniProtKB-SubCell"/>
</dbReference>
<evidence type="ECO:0000256" key="7">
    <source>
        <dbReference type="ARBA" id="ARBA00023136"/>
    </source>
</evidence>
<evidence type="ECO:0000256" key="6">
    <source>
        <dbReference type="ARBA" id="ARBA00022833"/>
    </source>
</evidence>
<dbReference type="PANTHER" id="PTHR23292:SF6">
    <property type="entry name" value="FI16602P1-RELATED"/>
    <property type="match status" value="1"/>
</dbReference>
<dbReference type="AlphaFoldDB" id="T1JN59"/>
<sequence length="75" mass="8575">RKLGNHKVKTKCPVCGDEITTRIRVRSYWVTWCTCCICCMVGLALCCYAFIPFCVNCTQRVQHFCPHCNNLIGTN</sequence>
<comment type="similarity">
    <text evidence="4">Belongs to the CDIP1/LITAF family.</text>
</comment>
<dbReference type="EnsemblMetazoa" id="SMAR015288-RA">
    <property type="protein sequence ID" value="SMAR015288-PA"/>
    <property type="gene ID" value="SMAR015288"/>
</dbReference>
<evidence type="ECO:0000256" key="2">
    <source>
        <dbReference type="ARBA" id="ARBA00004481"/>
    </source>
</evidence>
<feature type="transmembrane region" description="Helical" evidence="8">
    <location>
        <begin position="29"/>
        <end position="51"/>
    </location>
</feature>
<proteinExistence type="inferred from homology"/>
<feature type="domain" description="LITAF" evidence="9">
    <location>
        <begin position="1"/>
        <end position="75"/>
    </location>
</feature>
<reference evidence="10" key="2">
    <citation type="submission" date="2015-02" db="UniProtKB">
        <authorList>
            <consortium name="EnsemblMetazoa"/>
        </authorList>
    </citation>
    <scope>IDENTIFICATION</scope>
</reference>
<organism evidence="10 11">
    <name type="scientific">Strigamia maritima</name>
    <name type="common">European centipede</name>
    <name type="synonym">Geophilus maritimus</name>
    <dbReference type="NCBI Taxonomy" id="126957"/>
    <lineage>
        <taxon>Eukaryota</taxon>
        <taxon>Metazoa</taxon>
        <taxon>Ecdysozoa</taxon>
        <taxon>Arthropoda</taxon>
        <taxon>Myriapoda</taxon>
        <taxon>Chilopoda</taxon>
        <taxon>Pleurostigmophora</taxon>
        <taxon>Geophilomorpha</taxon>
        <taxon>Linotaeniidae</taxon>
        <taxon>Strigamia</taxon>
    </lineage>
</organism>
<name>T1JN59_STRMM</name>
<evidence type="ECO:0000256" key="8">
    <source>
        <dbReference type="SAM" id="Phobius"/>
    </source>
</evidence>
<keyword evidence="8" id="KW-0812">Transmembrane</keyword>
<evidence type="ECO:0000256" key="3">
    <source>
        <dbReference type="ARBA" id="ARBA00004630"/>
    </source>
</evidence>
<dbReference type="PROSITE" id="PS51837">
    <property type="entry name" value="LITAF"/>
    <property type="match status" value="1"/>
</dbReference>